<dbReference type="PANTHER" id="PTHR33159">
    <property type="entry name" value="RPM1-INTERACTING PROTEIN 4 (RIN4) FAMILY PROTEIN"/>
    <property type="match status" value="1"/>
</dbReference>
<feature type="compositionally biased region" description="Low complexity" evidence="1">
    <location>
        <begin position="241"/>
        <end position="251"/>
    </location>
</feature>
<evidence type="ECO:0000313" key="3">
    <source>
        <dbReference type="EMBL" id="KAG2649101.1"/>
    </source>
</evidence>
<dbReference type="InterPro" id="IPR040387">
    <property type="entry name" value="RIN4/NOI4"/>
</dbReference>
<feature type="compositionally biased region" description="Low complexity" evidence="1">
    <location>
        <begin position="102"/>
        <end position="115"/>
    </location>
</feature>
<feature type="compositionally biased region" description="Basic residues" evidence="1">
    <location>
        <begin position="330"/>
        <end position="342"/>
    </location>
</feature>
<dbReference type="GO" id="GO:0005886">
    <property type="term" value="C:plasma membrane"/>
    <property type="evidence" value="ECO:0007669"/>
    <property type="project" value="TreeGrafter"/>
</dbReference>
<evidence type="ECO:0000313" key="4">
    <source>
        <dbReference type="Proteomes" id="UP000823388"/>
    </source>
</evidence>
<feature type="compositionally biased region" description="Low complexity" evidence="1">
    <location>
        <begin position="67"/>
        <end position="85"/>
    </location>
</feature>
<feature type="domain" description="RIN4 pathogenic type III effector avirulence factor Avr cleavage site" evidence="2">
    <location>
        <begin position="268"/>
        <end position="301"/>
    </location>
</feature>
<protein>
    <recommendedName>
        <fullName evidence="2">RIN4 pathogenic type III effector avirulence factor Avr cleavage site domain-containing protein</fullName>
    </recommendedName>
</protein>
<feature type="region of interest" description="Disordered" evidence="1">
    <location>
        <begin position="297"/>
        <end position="342"/>
    </location>
</feature>
<organism evidence="3 4">
    <name type="scientific">Panicum virgatum</name>
    <name type="common">Blackwell switchgrass</name>
    <dbReference type="NCBI Taxonomy" id="38727"/>
    <lineage>
        <taxon>Eukaryota</taxon>
        <taxon>Viridiplantae</taxon>
        <taxon>Streptophyta</taxon>
        <taxon>Embryophyta</taxon>
        <taxon>Tracheophyta</taxon>
        <taxon>Spermatophyta</taxon>
        <taxon>Magnoliopsida</taxon>
        <taxon>Liliopsida</taxon>
        <taxon>Poales</taxon>
        <taxon>Poaceae</taxon>
        <taxon>PACMAD clade</taxon>
        <taxon>Panicoideae</taxon>
        <taxon>Panicodae</taxon>
        <taxon>Paniceae</taxon>
        <taxon>Panicinae</taxon>
        <taxon>Panicum</taxon>
        <taxon>Panicum sect. Hiantes</taxon>
    </lineage>
</organism>
<proteinExistence type="predicted"/>
<sequence length="358" mass="39393">MAAAGHAVVPKFGSWDAENIGYTVFFDKVRDNKPAPPNKPPAAGASDDFDPYEHYENLSRKVPSRPPSSHGGHGHAPAPATKAPAPGGGGGYDLDPYEHYESLSSRNVPSRPPSSHGHAPAGYDYYDRYEHYDNLSSRNAPGRPPNSHGHAPPPPQQQHQHQHPGGHGYHHRRTGSNGSNAASEASSRGSKFSPPRPYQPRYSSNNYPAQPQSGGHGAAQYHHRQQQHGAAHAQYHHHQQQQHGAPRAASPTPSPPRHHQPPPPRRPKPSAVPRFGVWDEQNAAMAAQGFTVQFEKVKRHREEARTAPAPPAPRPQETLPPDHAAGAAGARRHAKRKPKRSFMSRMYRCLFPRVREWE</sequence>
<dbReference type="AlphaFoldDB" id="A0A8T0WHT0"/>
<feature type="compositionally biased region" description="Low complexity" evidence="1">
    <location>
        <begin position="175"/>
        <end position="190"/>
    </location>
</feature>
<dbReference type="PANTHER" id="PTHR33159:SF89">
    <property type="entry name" value="OS02G0189400 PROTEIN"/>
    <property type="match status" value="1"/>
</dbReference>
<feature type="region of interest" description="Disordered" evidence="1">
    <location>
        <begin position="29"/>
        <end position="280"/>
    </location>
</feature>
<feature type="compositionally biased region" description="Basic residues" evidence="1">
    <location>
        <begin position="256"/>
        <end position="268"/>
    </location>
</feature>
<feature type="compositionally biased region" description="Basic residues" evidence="1">
    <location>
        <begin position="160"/>
        <end position="174"/>
    </location>
</feature>
<dbReference type="OrthoDB" id="685291at2759"/>
<comment type="caution">
    <text evidence="3">The sequence shown here is derived from an EMBL/GenBank/DDBJ whole genome shotgun (WGS) entry which is preliminary data.</text>
</comment>
<dbReference type="EMBL" id="CM029038">
    <property type="protein sequence ID" value="KAG2649101.1"/>
    <property type="molecule type" value="Genomic_DNA"/>
</dbReference>
<evidence type="ECO:0000259" key="2">
    <source>
        <dbReference type="Pfam" id="PF05627"/>
    </source>
</evidence>
<gene>
    <name evidence="3" type="ORF">PVAP13_1NG086000</name>
</gene>
<name>A0A8T0WHT0_PANVG</name>
<feature type="domain" description="RIN4 pathogenic type III effector avirulence factor Avr cleavage site" evidence="2">
    <location>
        <begin position="5"/>
        <end position="33"/>
    </location>
</feature>
<feature type="compositionally biased region" description="Low complexity" evidence="1">
    <location>
        <begin position="315"/>
        <end position="329"/>
    </location>
</feature>
<dbReference type="Pfam" id="PF05627">
    <property type="entry name" value="AvrRpt-cleavage"/>
    <property type="match status" value="2"/>
</dbReference>
<dbReference type="Proteomes" id="UP000823388">
    <property type="component" value="Chromosome 1N"/>
</dbReference>
<reference evidence="3" key="1">
    <citation type="submission" date="2020-05" db="EMBL/GenBank/DDBJ databases">
        <title>WGS assembly of Panicum virgatum.</title>
        <authorList>
            <person name="Lovell J.T."/>
            <person name="Jenkins J."/>
            <person name="Shu S."/>
            <person name="Juenger T.E."/>
            <person name="Schmutz J."/>
        </authorList>
    </citation>
    <scope>NUCLEOTIDE SEQUENCE</scope>
    <source>
        <strain evidence="3">AP13</strain>
    </source>
</reference>
<dbReference type="InterPro" id="IPR008700">
    <property type="entry name" value="TypeIII_avirulence_cleave"/>
</dbReference>
<evidence type="ECO:0000256" key="1">
    <source>
        <dbReference type="SAM" id="MobiDB-lite"/>
    </source>
</evidence>
<keyword evidence="4" id="KW-1185">Reference proteome</keyword>
<accession>A0A8T0WHT0</accession>